<feature type="region of interest" description="Disordered" evidence="2">
    <location>
        <begin position="174"/>
        <end position="224"/>
    </location>
</feature>
<feature type="compositionally biased region" description="Low complexity" evidence="2">
    <location>
        <begin position="1040"/>
        <end position="1057"/>
    </location>
</feature>
<keyword evidence="1" id="KW-0175">Coiled coil</keyword>
<feature type="compositionally biased region" description="Polar residues" evidence="2">
    <location>
        <begin position="750"/>
        <end position="760"/>
    </location>
</feature>
<feature type="compositionally biased region" description="Low complexity" evidence="2">
    <location>
        <begin position="353"/>
        <end position="366"/>
    </location>
</feature>
<reference evidence="4 5" key="1">
    <citation type="journal article" date="2018" name="BMC Genomics">
        <title>Genomic evidence for intraspecific hybridization in a clonal and extremely halotolerant yeast.</title>
        <authorList>
            <person name="Gostincar C."/>
            <person name="Stajich J.E."/>
            <person name="Zupancic J."/>
            <person name="Zalar P."/>
            <person name="Gunde-Cimerman N."/>
        </authorList>
    </citation>
    <scope>NUCLEOTIDE SEQUENCE [LARGE SCALE GENOMIC DNA]</scope>
    <source>
        <strain evidence="4 5">EXF-6654</strain>
    </source>
</reference>
<evidence type="ECO:0000259" key="3">
    <source>
        <dbReference type="Pfam" id="PF24554"/>
    </source>
</evidence>
<feature type="coiled-coil region" evidence="1">
    <location>
        <begin position="905"/>
        <end position="1004"/>
    </location>
</feature>
<dbReference type="EMBL" id="QWIK01000138">
    <property type="protein sequence ID" value="RMY12298.1"/>
    <property type="molecule type" value="Genomic_DNA"/>
</dbReference>
<feature type="domain" description="DUF7603" evidence="3">
    <location>
        <begin position="898"/>
        <end position="996"/>
    </location>
</feature>
<feature type="region of interest" description="Disordered" evidence="2">
    <location>
        <begin position="711"/>
        <end position="769"/>
    </location>
</feature>
<feature type="region of interest" description="Disordered" evidence="2">
    <location>
        <begin position="285"/>
        <end position="339"/>
    </location>
</feature>
<dbReference type="VEuPathDB" id="FungiDB:BTJ68_14848"/>
<feature type="region of interest" description="Disordered" evidence="2">
    <location>
        <begin position="238"/>
        <end position="270"/>
    </location>
</feature>
<feature type="region of interest" description="Disordered" evidence="2">
    <location>
        <begin position="125"/>
        <end position="159"/>
    </location>
</feature>
<feature type="region of interest" description="Disordered" evidence="2">
    <location>
        <begin position="506"/>
        <end position="532"/>
    </location>
</feature>
<evidence type="ECO:0000256" key="1">
    <source>
        <dbReference type="SAM" id="Coils"/>
    </source>
</evidence>
<comment type="caution">
    <text evidence="4">The sequence shown here is derived from an EMBL/GenBank/DDBJ whole genome shotgun (WGS) entry which is preliminary data.</text>
</comment>
<feature type="region of interest" description="Disordered" evidence="2">
    <location>
        <begin position="1034"/>
        <end position="1065"/>
    </location>
</feature>
<feature type="coiled-coil region" evidence="1">
    <location>
        <begin position="784"/>
        <end position="811"/>
    </location>
</feature>
<evidence type="ECO:0000313" key="5">
    <source>
        <dbReference type="Proteomes" id="UP000282582"/>
    </source>
</evidence>
<evidence type="ECO:0000313" key="4">
    <source>
        <dbReference type="EMBL" id="RMY12298.1"/>
    </source>
</evidence>
<feature type="compositionally biased region" description="Basic and acidic residues" evidence="2">
    <location>
        <begin position="293"/>
        <end position="303"/>
    </location>
</feature>
<feature type="compositionally biased region" description="Polar residues" evidence="2">
    <location>
        <begin position="383"/>
        <end position="399"/>
    </location>
</feature>
<name>A0A3M6ZAE1_HORWE</name>
<organism evidence="4 5">
    <name type="scientific">Hortaea werneckii</name>
    <name type="common">Black yeast</name>
    <name type="synonym">Cladosporium werneckii</name>
    <dbReference type="NCBI Taxonomy" id="91943"/>
    <lineage>
        <taxon>Eukaryota</taxon>
        <taxon>Fungi</taxon>
        <taxon>Dikarya</taxon>
        <taxon>Ascomycota</taxon>
        <taxon>Pezizomycotina</taxon>
        <taxon>Dothideomycetes</taxon>
        <taxon>Dothideomycetidae</taxon>
        <taxon>Mycosphaerellales</taxon>
        <taxon>Teratosphaeriaceae</taxon>
        <taxon>Hortaea</taxon>
    </lineage>
</organism>
<feature type="compositionally biased region" description="Basic and acidic residues" evidence="2">
    <location>
        <begin position="249"/>
        <end position="269"/>
    </location>
</feature>
<feature type="compositionally biased region" description="Polar residues" evidence="2">
    <location>
        <begin position="134"/>
        <end position="144"/>
    </location>
</feature>
<gene>
    <name evidence="4" type="ORF">D0868_02661</name>
</gene>
<protein>
    <recommendedName>
        <fullName evidence="3">DUF7603 domain-containing protein</fullName>
    </recommendedName>
</protein>
<accession>A0A3M6ZAE1</accession>
<dbReference type="InterPro" id="IPR056023">
    <property type="entry name" value="DUF7603"/>
</dbReference>
<feature type="compositionally biased region" description="Low complexity" evidence="2">
    <location>
        <begin position="514"/>
        <end position="524"/>
    </location>
</feature>
<dbReference type="Pfam" id="PF24554">
    <property type="entry name" value="DUF7603"/>
    <property type="match status" value="1"/>
</dbReference>
<dbReference type="AlphaFoldDB" id="A0A3M6ZAE1"/>
<dbReference type="Proteomes" id="UP000282582">
    <property type="component" value="Unassembled WGS sequence"/>
</dbReference>
<feature type="coiled-coil region" evidence="1">
    <location>
        <begin position="1070"/>
        <end position="1132"/>
    </location>
</feature>
<feature type="compositionally biased region" description="Low complexity" evidence="2">
    <location>
        <begin position="715"/>
        <end position="743"/>
    </location>
</feature>
<sequence length="1137" mass="126225">MESGVTRAKAEVVASVNTMNSWQSLDPAAGRVRESHPQNASHARSGQRAGLLIDFPTRGRLSTYPIEQIVFAASTQAFLLPGRAPCSSPAKISPKAALAITHSVGTGPAPVPRFYTMAHSRGPSLTGDHFAHTASDTLSHSSPDTAAHPPSSLHGVKKQTSLAHISVPSFRAFQQQASHIPAHSPTASTARLRPAHSSSFQPTPRPASFSLAEKPSPRLADPETRPLSIASPLLQAPSGLANELSPPLTEDRVSHTFDPSVPDHDRHGSIDSQFFGDQASSYYAPSHRSSFPVHERHAEDQHALHAPKHSISSIDFSDYGDENPTGKSEQRMSAHAQTPSMTLQLDGVQRTLSDSSLASDSSQTRQPRAKSPVGRLGNLFGWKSSSQPSGTDSPTTTFSDRSHSPLPSPRIQKIEQGMLGEGSAPPPRLTPPGHESHAGGSRRSGYFDNAENPILLGSPETNAHVRELEKELAQVSSELAGSIRREMDLEDELERIRVEMPSIPPAEMTRRNSDYYSDSGASSARYPVSDPDRKLEELELKLRKAEQDKANIQVEMASKLQTELGRRRDLEQMVHNLEEQLQKQFDEEDERGHSDARIAELEKSLEESKRRLGQERQAKDSFGDLYSATRLELEQHKNERDNLRDEVVPQLRARIEGLEHEAADAQAFTYEHTRMQQELATLREEVQRQQAQGARGGFSSIAEEADVMSPIAGPRAGSSLSRSNSLARSRSTRGGSVTRSGSVKGEGRQRSGSVGPTSHPVSVEGVKEIEDQRDALHKALKLMIARHEKGQREHERAIKKLRKEKELAEQITPRRAGYQREVYHLKDEVTTLRKRTEDALEQKWQYEKGLSGIKIDLDRAEQETRHLRNMLQERDVLPDRTSFLSSLSSNSEEKPPADETMKLSISAAESERDQARQIAQEYRHRAQSTCPDASSEELLSSASRMDELADQLESQVQSNIQLRERLAEAVAKGEREQKQSTRQIEDMQKRLAGMEDSVLAAQQHSENTLGNHEAEVRRMDEASSPALQRLRIDIPEPHKLSPTSPLSSKSPKLGGKTKLSETSLLEASRTQMLERKVRELEGLLREAEDDMQTVVQRVNRSQLEVAELQTERDAALTQMRKLQDLIVEERERVENFP</sequence>
<feature type="region of interest" description="Disordered" evidence="2">
    <location>
        <begin position="353"/>
        <end position="455"/>
    </location>
</feature>
<proteinExistence type="predicted"/>
<evidence type="ECO:0000256" key="2">
    <source>
        <dbReference type="SAM" id="MobiDB-lite"/>
    </source>
</evidence>